<dbReference type="AlphaFoldDB" id="A0A2C1LQA2"/>
<dbReference type="RefSeq" id="WP_098882798.1">
    <property type="nucleotide sequence ID" value="NZ_NUMG01000023.1"/>
</dbReference>
<comment type="caution">
    <text evidence="1">The sequence shown here is derived from an EMBL/GenBank/DDBJ whole genome shotgun (WGS) entry which is preliminary data.</text>
</comment>
<evidence type="ECO:0000313" key="2">
    <source>
        <dbReference type="Proteomes" id="UP000225766"/>
    </source>
</evidence>
<gene>
    <name evidence="1" type="ORF">COD19_17035</name>
</gene>
<sequence>MKIMPTEKTECFFVLDIGMEAYLSTKDPSEYLDSSDTDHLYREIVEGVYYPVKDSDYINSKKIVGFFYNEEEKECLSFYNEEFFTDAKWEPISNQFLKIKLQYDKII</sequence>
<proteinExistence type="predicted"/>
<dbReference type="Proteomes" id="UP000225766">
    <property type="component" value="Unassembled WGS sequence"/>
</dbReference>
<name>A0A2C1LQA2_BACCE</name>
<protein>
    <submittedName>
        <fullName evidence="1">Uncharacterized protein</fullName>
    </submittedName>
</protein>
<reference evidence="1 2" key="1">
    <citation type="submission" date="2017-09" db="EMBL/GenBank/DDBJ databases">
        <title>Large-scale bioinformatics analysis of Bacillus genomes uncovers conserved roles of natural products in bacterial physiology.</title>
        <authorList>
            <consortium name="Agbiome Team Llc"/>
            <person name="Bleich R.M."/>
            <person name="Grubbs K.J."/>
            <person name="Santa Maria K.C."/>
            <person name="Allen S.E."/>
            <person name="Farag S."/>
            <person name="Shank E.A."/>
            <person name="Bowers A."/>
        </authorList>
    </citation>
    <scope>NUCLEOTIDE SEQUENCE [LARGE SCALE GENOMIC DNA]</scope>
    <source>
        <strain evidence="1 2">AFS040105</strain>
    </source>
</reference>
<dbReference type="EMBL" id="NUMG01000023">
    <property type="protein sequence ID" value="PGU00059.1"/>
    <property type="molecule type" value="Genomic_DNA"/>
</dbReference>
<accession>A0A2C1LQA2</accession>
<organism evidence="1 2">
    <name type="scientific">Bacillus cereus</name>
    <dbReference type="NCBI Taxonomy" id="1396"/>
    <lineage>
        <taxon>Bacteria</taxon>
        <taxon>Bacillati</taxon>
        <taxon>Bacillota</taxon>
        <taxon>Bacilli</taxon>
        <taxon>Bacillales</taxon>
        <taxon>Bacillaceae</taxon>
        <taxon>Bacillus</taxon>
        <taxon>Bacillus cereus group</taxon>
    </lineage>
</organism>
<evidence type="ECO:0000313" key="1">
    <source>
        <dbReference type="EMBL" id="PGU00059.1"/>
    </source>
</evidence>